<keyword evidence="9" id="KW-1185">Reference proteome</keyword>
<organism evidence="8 9">
    <name type="scientific">Cryomyces minteri</name>
    <dbReference type="NCBI Taxonomy" id="331657"/>
    <lineage>
        <taxon>Eukaryota</taxon>
        <taxon>Fungi</taxon>
        <taxon>Dikarya</taxon>
        <taxon>Ascomycota</taxon>
        <taxon>Pezizomycotina</taxon>
        <taxon>Dothideomycetes</taxon>
        <taxon>Dothideomycetes incertae sedis</taxon>
        <taxon>Cryomyces</taxon>
    </lineage>
</organism>
<dbReference type="InterPro" id="IPR007014">
    <property type="entry name" value="FUN14"/>
</dbReference>
<evidence type="ECO:0008006" key="10">
    <source>
        <dbReference type="Google" id="ProtNLM"/>
    </source>
</evidence>
<evidence type="ECO:0000256" key="2">
    <source>
        <dbReference type="ARBA" id="ARBA00009160"/>
    </source>
</evidence>
<sequence length="163" mass="17616">MASRILLPRFSPLTLGLFTSSSLLAAHTLLQPNRYRLLCDTSLAPAAASPKDWSFSQYQAQARTPVVKDGRLNANAVRQVSVGSIMGLVGGLAVSLFSKPLALLIGILIFGIQFAESRGIHMVPYNSMQKYFTSIDLRSAVQDNVAFKLSFGATFALAAFAEF</sequence>
<evidence type="ECO:0000313" key="8">
    <source>
        <dbReference type="EMBL" id="TKA77502.1"/>
    </source>
</evidence>
<evidence type="ECO:0000256" key="7">
    <source>
        <dbReference type="SAM" id="SignalP"/>
    </source>
</evidence>
<feature type="chain" id="PRO_5020798967" description="FUN14 domain-containing protein" evidence="7">
    <location>
        <begin position="17"/>
        <end position="163"/>
    </location>
</feature>
<evidence type="ECO:0000256" key="4">
    <source>
        <dbReference type="ARBA" id="ARBA00022989"/>
    </source>
</evidence>
<dbReference type="OrthoDB" id="3990500at2759"/>
<comment type="subcellular location">
    <subcellularLocation>
        <location evidence="1">Membrane</location>
    </subcellularLocation>
</comment>
<dbReference type="EMBL" id="NAJN01000185">
    <property type="protein sequence ID" value="TKA77502.1"/>
    <property type="molecule type" value="Genomic_DNA"/>
</dbReference>
<dbReference type="AlphaFoldDB" id="A0A4U0XJX5"/>
<accession>A0A4U0XJX5</accession>
<dbReference type="Pfam" id="PF04930">
    <property type="entry name" value="FUN14"/>
    <property type="match status" value="1"/>
</dbReference>
<dbReference type="STRING" id="331657.A0A4U0XJX5"/>
<evidence type="ECO:0000256" key="1">
    <source>
        <dbReference type="ARBA" id="ARBA00004370"/>
    </source>
</evidence>
<evidence type="ECO:0000256" key="3">
    <source>
        <dbReference type="ARBA" id="ARBA00022692"/>
    </source>
</evidence>
<evidence type="ECO:0000256" key="6">
    <source>
        <dbReference type="SAM" id="Phobius"/>
    </source>
</evidence>
<dbReference type="GO" id="GO:0016020">
    <property type="term" value="C:membrane"/>
    <property type="evidence" value="ECO:0007669"/>
    <property type="project" value="UniProtKB-SubCell"/>
</dbReference>
<gene>
    <name evidence="8" type="ORF">B0A49_00792</name>
</gene>
<keyword evidence="5 6" id="KW-0472">Membrane</keyword>
<comment type="caution">
    <text evidence="8">The sequence shown here is derived from an EMBL/GenBank/DDBJ whole genome shotgun (WGS) entry which is preliminary data.</text>
</comment>
<keyword evidence="4 6" id="KW-1133">Transmembrane helix</keyword>
<feature type="signal peptide" evidence="7">
    <location>
        <begin position="1"/>
        <end position="16"/>
    </location>
</feature>
<protein>
    <recommendedName>
        <fullName evidence="10">FUN14 domain-containing protein</fullName>
    </recommendedName>
</protein>
<dbReference type="Proteomes" id="UP000308768">
    <property type="component" value="Unassembled WGS sequence"/>
</dbReference>
<feature type="transmembrane region" description="Helical" evidence="6">
    <location>
        <begin position="85"/>
        <end position="112"/>
    </location>
</feature>
<evidence type="ECO:0000313" key="9">
    <source>
        <dbReference type="Proteomes" id="UP000308768"/>
    </source>
</evidence>
<reference evidence="8 9" key="1">
    <citation type="submission" date="2017-03" db="EMBL/GenBank/DDBJ databases">
        <title>Genomes of endolithic fungi from Antarctica.</title>
        <authorList>
            <person name="Coleine C."/>
            <person name="Masonjones S."/>
            <person name="Stajich J.E."/>
        </authorList>
    </citation>
    <scope>NUCLEOTIDE SEQUENCE [LARGE SCALE GENOMIC DNA]</scope>
    <source>
        <strain evidence="8 9">CCFEE 5187</strain>
    </source>
</reference>
<keyword evidence="3 6" id="KW-0812">Transmembrane</keyword>
<proteinExistence type="inferred from homology"/>
<comment type="similarity">
    <text evidence="2">Belongs to the FUN14 family.</text>
</comment>
<evidence type="ECO:0000256" key="5">
    <source>
        <dbReference type="ARBA" id="ARBA00023136"/>
    </source>
</evidence>
<name>A0A4U0XJX5_9PEZI</name>
<keyword evidence="7" id="KW-0732">Signal</keyword>